<proteinExistence type="predicted"/>
<evidence type="ECO:0000256" key="2">
    <source>
        <dbReference type="ARBA" id="ARBA00023136"/>
    </source>
</evidence>
<gene>
    <name evidence="5" type="ORF">NFI88_03985</name>
</gene>
<keyword evidence="2" id="KW-0472">Membrane</keyword>
<dbReference type="Proteomes" id="UP001524547">
    <property type="component" value="Unassembled WGS sequence"/>
</dbReference>
<keyword evidence="3" id="KW-0732">Signal</keyword>
<name>A0ABT1VWD7_9PROT</name>
<dbReference type="PROSITE" id="PS51779">
    <property type="entry name" value="POTRA"/>
    <property type="match status" value="1"/>
</dbReference>
<evidence type="ECO:0000313" key="5">
    <source>
        <dbReference type="EMBL" id="MCQ8239999.1"/>
    </source>
</evidence>
<comment type="subcellular location">
    <subcellularLocation>
        <location evidence="1">Membrane</location>
    </subcellularLocation>
</comment>
<evidence type="ECO:0000259" key="4">
    <source>
        <dbReference type="PROSITE" id="PS51779"/>
    </source>
</evidence>
<feature type="chain" id="PRO_5045366883" description="POTRA domain-containing protein" evidence="3">
    <location>
        <begin position="33"/>
        <end position="204"/>
    </location>
</feature>
<feature type="signal peptide" evidence="3">
    <location>
        <begin position="1"/>
        <end position="32"/>
    </location>
</feature>
<accession>A0ABT1VWD7</accession>
<dbReference type="EMBL" id="JAMZEJ010000002">
    <property type="protein sequence ID" value="MCQ8239999.1"/>
    <property type="molecule type" value="Genomic_DNA"/>
</dbReference>
<evidence type="ECO:0000256" key="3">
    <source>
        <dbReference type="SAM" id="SignalP"/>
    </source>
</evidence>
<dbReference type="InterPro" id="IPR010827">
    <property type="entry name" value="BamA/TamA_POTRA"/>
</dbReference>
<feature type="domain" description="POTRA" evidence="4">
    <location>
        <begin position="38"/>
        <end position="113"/>
    </location>
</feature>
<dbReference type="Pfam" id="PF07244">
    <property type="entry name" value="POTRA"/>
    <property type="match status" value="2"/>
</dbReference>
<keyword evidence="6" id="KW-1185">Reference proteome</keyword>
<evidence type="ECO:0000256" key="1">
    <source>
        <dbReference type="ARBA" id="ARBA00004370"/>
    </source>
</evidence>
<protein>
    <recommendedName>
        <fullName evidence="4">POTRA domain-containing protein</fullName>
    </recommendedName>
</protein>
<comment type="caution">
    <text evidence="5">The sequence shown here is derived from an EMBL/GenBank/DDBJ whole genome shotgun (WGS) entry which is preliminary data.</text>
</comment>
<dbReference type="Gene3D" id="3.10.20.310">
    <property type="entry name" value="membrane protein fhac"/>
    <property type="match status" value="2"/>
</dbReference>
<organism evidence="5 6">
    <name type="scientific">Rhizosaccharibacter radicis</name>
    <dbReference type="NCBI Taxonomy" id="2782605"/>
    <lineage>
        <taxon>Bacteria</taxon>
        <taxon>Pseudomonadati</taxon>
        <taxon>Pseudomonadota</taxon>
        <taxon>Alphaproteobacteria</taxon>
        <taxon>Acetobacterales</taxon>
        <taxon>Acetobacteraceae</taxon>
        <taxon>Rhizosaccharibacter</taxon>
    </lineage>
</organism>
<dbReference type="InterPro" id="IPR034746">
    <property type="entry name" value="POTRA"/>
</dbReference>
<dbReference type="RefSeq" id="WP_422918727.1">
    <property type="nucleotide sequence ID" value="NZ_JAMZEJ010000002.1"/>
</dbReference>
<evidence type="ECO:0000313" key="6">
    <source>
        <dbReference type="Proteomes" id="UP001524547"/>
    </source>
</evidence>
<sequence length="204" mass="21466">MRTVQLLRAALLPFAVAVVPAVGIVAPSPAFAQSDKSYTLTGVTFQGNEKISSEELQAALPIQPGQPIDKAGLQENINAVVATYQKHNIGVKISQRMRELHNKATIAYTLEEQAPVAPTVTHVGITADSVTASGNKKISTADIIAAGGIKPGDQITQAKLAQAQAAISALYKKANIGSSVGTDWTNTAPQHIALVYKIEEKSDD</sequence>
<reference evidence="5 6" key="1">
    <citation type="submission" date="2022-06" db="EMBL/GenBank/DDBJ databases">
        <title>Rhizosaccharibacter gen. nov. sp. nov. KSS12, endophytic bacteria isolated from sugarcane.</title>
        <authorList>
            <person name="Pitiwittayakul N."/>
        </authorList>
    </citation>
    <scope>NUCLEOTIDE SEQUENCE [LARGE SCALE GENOMIC DNA]</scope>
    <source>
        <strain evidence="5 6">KSS12</strain>
    </source>
</reference>